<dbReference type="RefSeq" id="XP_064669036.1">
    <property type="nucleotide sequence ID" value="XM_064808720.1"/>
</dbReference>
<name>A0AAN6TBV7_9PEZI</name>
<dbReference type="PROSITE" id="PS50011">
    <property type="entry name" value="PROTEIN_KINASE_DOM"/>
    <property type="match status" value="1"/>
</dbReference>
<accession>A0AAN6TBV7</accession>
<evidence type="ECO:0000256" key="2">
    <source>
        <dbReference type="ARBA" id="ARBA00022679"/>
    </source>
</evidence>
<dbReference type="Gene3D" id="1.10.510.10">
    <property type="entry name" value="Transferase(Phosphotransferase) domain 1"/>
    <property type="match status" value="1"/>
</dbReference>
<dbReference type="PANTHER" id="PTHR45646:SF11">
    <property type="entry name" value="SERINE_THREONINE-PROTEIN KINASE DOA"/>
    <property type="match status" value="1"/>
</dbReference>
<keyword evidence="3" id="KW-0547">Nucleotide-binding</keyword>
<evidence type="ECO:0000256" key="1">
    <source>
        <dbReference type="ARBA" id="ARBA00022527"/>
    </source>
</evidence>
<dbReference type="AlphaFoldDB" id="A0AAN6TBV7"/>
<protein>
    <submittedName>
        <fullName evidence="7">Kinase-like protein</fullName>
    </submittedName>
</protein>
<evidence type="ECO:0000259" key="6">
    <source>
        <dbReference type="PROSITE" id="PS50011"/>
    </source>
</evidence>
<dbReference type="SUPFAM" id="SSF56112">
    <property type="entry name" value="Protein kinase-like (PK-like)"/>
    <property type="match status" value="1"/>
</dbReference>
<dbReference type="GO" id="GO:0005524">
    <property type="term" value="F:ATP binding"/>
    <property type="evidence" value="ECO:0007669"/>
    <property type="project" value="UniProtKB-KW"/>
</dbReference>
<keyword evidence="1" id="KW-0723">Serine/threonine-protein kinase</keyword>
<dbReference type="InterPro" id="IPR011009">
    <property type="entry name" value="Kinase-like_dom_sf"/>
</dbReference>
<dbReference type="Gene3D" id="3.30.200.20">
    <property type="entry name" value="Phosphorylase Kinase, domain 1"/>
    <property type="match status" value="1"/>
</dbReference>
<keyword evidence="8" id="KW-1185">Reference proteome</keyword>
<gene>
    <name evidence="7" type="ORF">N656DRAFT_163824</name>
</gene>
<dbReference type="InterPro" id="IPR000719">
    <property type="entry name" value="Prot_kinase_dom"/>
</dbReference>
<keyword evidence="2" id="KW-0808">Transferase</keyword>
<comment type="caution">
    <text evidence="7">The sequence shown here is derived from an EMBL/GenBank/DDBJ whole genome shotgun (WGS) entry which is preliminary data.</text>
</comment>
<evidence type="ECO:0000313" key="7">
    <source>
        <dbReference type="EMBL" id="KAK4111466.1"/>
    </source>
</evidence>
<keyword evidence="4 7" id="KW-0418">Kinase</keyword>
<dbReference type="SMART" id="SM00220">
    <property type="entry name" value="S_TKc"/>
    <property type="match status" value="1"/>
</dbReference>
<dbReference type="PANTHER" id="PTHR45646">
    <property type="entry name" value="SERINE/THREONINE-PROTEIN KINASE DOA-RELATED"/>
    <property type="match status" value="1"/>
</dbReference>
<proteinExistence type="predicted"/>
<organism evidence="7 8">
    <name type="scientific">Canariomyces notabilis</name>
    <dbReference type="NCBI Taxonomy" id="2074819"/>
    <lineage>
        <taxon>Eukaryota</taxon>
        <taxon>Fungi</taxon>
        <taxon>Dikarya</taxon>
        <taxon>Ascomycota</taxon>
        <taxon>Pezizomycotina</taxon>
        <taxon>Sordariomycetes</taxon>
        <taxon>Sordariomycetidae</taxon>
        <taxon>Sordariales</taxon>
        <taxon>Chaetomiaceae</taxon>
        <taxon>Canariomyces</taxon>
    </lineage>
</organism>
<dbReference type="InterPro" id="IPR051175">
    <property type="entry name" value="CLK_kinases"/>
</dbReference>
<evidence type="ECO:0000256" key="4">
    <source>
        <dbReference type="ARBA" id="ARBA00022777"/>
    </source>
</evidence>
<evidence type="ECO:0000313" key="8">
    <source>
        <dbReference type="Proteomes" id="UP001302812"/>
    </source>
</evidence>
<dbReference type="GO" id="GO:0005634">
    <property type="term" value="C:nucleus"/>
    <property type="evidence" value="ECO:0007669"/>
    <property type="project" value="TreeGrafter"/>
</dbReference>
<reference evidence="7" key="1">
    <citation type="journal article" date="2023" name="Mol. Phylogenet. Evol.">
        <title>Genome-scale phylogeny and comparative genomics of the fungal order Sordariales.</title>
        <authorList>
            <person name="Hensen N."/>
            <person name="Bonometti L."/>
            <person name="Westerberg I."/>
            <person name="Brannstrom I.O."/>
            <person name="Guillou S."/>
            <person name="Cros-Aarteil S."/>
            <person name="Calhoun S."/>
            <person name="Haridas S."/>
            <person name="Kuo A."/>
            <person name="Mondo S."/>
            <person name="Pangilinan J."/>
            <person name="Riley R."/>
            <person name="LaButti K."/>
            <person name="Andreopoulos B."/>
            <person name="Lipzen A."/>
            <person name="Chen C."/>
            <person name="Yan M."/>
            <person name="Daum C."/>
            <person name="Ng V."/>
            <person name="Clum A."/>
            <person name="Steindorff A."/>
            <person name="Ohm R.A."/>
            <person name="Martin F."/>
            <person name="Silar P."/>
            <person name="Natvig D.O."/>
            <person name="Lalanne C."/>
            <person name="Gautier V."/>
            <person name="Ament-Velasquez S.L."/>
            <person name="Kruys A."/>
            <person name="Hutchinson M.I."/>
            <person name="Powell A.J."/>
            <person name="Barry K."/>
            <person name="Miller A.N."/>
            <person name="Grigoriev I.V."/>
            <person name="Debuchy R."/>
            <person name="Gladieux P."/>
            <person name="Hiltunen Thoren M."/>
            <person name="Johannesson H."/>
        </authorList>
    </citation>
    <scope>NUCLEOTIDE SEQUENCE</scope>
    <source>
        <strain evidence="7">CBS 508.74</strain>
    </source>
</reference>
<dbReference type="EMBL" id="MU853346">
    <property type="protein sequence ID" value="KAK4111466.1"/>
    <property type="molecule type" value="Genomic_DNA"/>
</dbReference>
<reference evidence="7" key="2">
    <citation type="submission" date="2023-05" db="EMBL/GenBank/DDBJ databases">
        <authorList>
            <consortium name="Lawrence Berkeley National Laboratory"/>
            <person name="Steindorff A."/>
            <person name="Hensen N."/>
            <person name="Bonometti L."/>
            <person name="Westerberg I."/>
            <person name="Brannstrom I.O."/>
            <person name="Guillou S."/>
            <person name="Cros-Aarteil S."/>
            <person name="Calhoun S."/>
            <person name="Haridas S."/>
            <person name="Kuo A."/>
            <person name="Mondo S."/>
            <person name="Pangilinan J."/>
            <person name="Riley R."/>
            <person name="Labutti K."/>
            <person name="Andreopoulos B."/>
            <person name="Lipzen A."/>
            <person name="Chen C."/>
            <person name="Yanf M."/>
            <person name="Daum C."/>
            <person name="Ng V."/>
            <person name="Clum A."/>
            <person name="Ohm R."/>
            <person name="Martin F."/>
            <person name="Silar P."/>
            <person name="Natvig D."/>
            <person name="Lalanne C."/>
            <person name="Gautier V."/>
            <person name="Ament-Velasquez S.L."/>
            <person name="Kruys A."/>
            <person name="Hutchinson M.I."/>
            <person name="Powell A.J."/>
            <person name="Barry K."/>
            <person name="Miller A.N."/>
            <person name="Grigoriev I.V."/>
            <person name="Debuchy R."/>
            <person name="Gladieux P."/>
            <person name="Thoren M.H."/>
            <person name="Johannesson H."/>
        </authorList>
    </citation>
    <scope>NUCLEOTIDE SEQUENCE</scope>
    <source>
        <strain evidence="7">CBS 508.74</strain>
    </source>
</reference>
<sequence>MEPAFLSQAAAIKSTRRYRPLKLGKAIFPEDIEWDYLPEGHHPVDLGDEIENKYENDIYTVLQKLSHSVNCSVWAVKWRPKDPTVNTAPKPKYHALKIYRANILQIWGGHQGRMLHLLDQEPGSGHPNIIQKEDFFYHTGPNGTHLCLVFPLLGPTLANVVMDRLSAATRHSVCQQLASAVAYMQSRYMCHGRLMPENVAFEIPGLESMSERELEDKLLGVGIYEELQEIDGSRPKHGPRRVYQPCQGWHGLDHSQLTTVRIIDFGGAFCLRSDEGDPPPDPKYTVHFSPPEYCFQYPLSRGADTWQLAMLIFMIHTGVSPFYYMGSSESYELLISVIAAYLGPAPQDWRNRFLHRKYGTRDAETGELSPREAHPAEWFDLSRKQVTLSFQRELALRAPHLNRRQREKLEKLLLMMMAWRPDVRISAREVLVHLLEIKRLSASADGDEAESR</sequence>
<evidence type="ECO:0000256" key="5">
    <source>
        <dbReference type="ARBA" id="ARBA00022840"/>
    </source>
</evidence>
<feature type="domain" description="Protein kinase" evidence="6">
    <location>
        <begin position="59"/>
        <end position="436"/>
    </location>
</feature>
<keyword evidence="5" id="KW-0067">ATP-binding</keyword>
<dbReference type="GO" id="GO:0004674">
    <property type="term" value="F:protein serine/threonine kinase activity"/>
    <property type="evidence" value="ECO:0007669"/>
    <property type="project" value="UniProtKB-KW"/>
</dbReference>
<dbReference type="Proteomes" id="UP001302812">
    <property type="component" value="Unassembled WGS sequence"/>
</dbReference>
<evidence type="ECO:0000256" key="3">
    <source>
        <dbReference type="ARBA" id="ARBA00022741"/>
    </source>
</evidence>
<dbReference type="GeneID" id="89932843"/>